<evidence type="ECO:0000313" key="3">
    <source>
        <dbReference type="Proteomes" id="UP000887458"/>
    </source>
</evidence>
<comment type="caution">
    <text evidence="2">The sequence shown here is derived from an EMBL/GenBank/DDBJ whole genome shotgun (WGS) entry which is preliminary data.</text>
</comment>
<gene>
    <name evidence="2" type="ORF">DERP_006585</name>
</gene>
<keyword evidence="1" id="KW-0812">Transmembrane</keyword>
<dbReference type="Proteomes" id="UP000887458">
    <property type="component" value="Unassembled WGS sequence"/>
</dbReference>
<organism evidence="2 3">
    <name type="scientific">Dermatophagoides pteronyssinus</name>
    <name type="common">European house dust mite</name>
    <dbReference type="NCBI Taxonomy" id="6956"/>
    <lineage>
        <taxon>Eukaryota</taxon>
        <taxon>Metazoa</taxon>
        <taxon>Ecdysozoa</taxon>
        <taxon>Arthropoda</taxon>
        <taxon>Chelicerata</taxon>
        <taxon>Arachnida</taxon>
        <taxon>Acari</taxon>
        <taxon>Acariformes</taxon>
        <taxon>Sarcoptiformes</taxon>
        <taxon>Astigmata</taxon>
        <taxon>Psoroptidia</taxon>
        <taxon>Analgoidea</taxon>
        <taxon>Pyroglyphidae</taxon>
        <taxon>Dermatophagoidinae</taxon>
        <taxon>Dermatophagoides</taxon>
    </lineage>
</organism>
<keyword evidence="3" id="KW-1185">Reference proteome</keyword>
<keyword evidence="1" id="KW-0472">Membrane</keyword>
<sequence length="551" mass="63590">MTNGKIIVFSKDQKSKEKLDQLISSSNDLVSEEPRRNNPIILLKGVPKEIDRSQIPTTTPTTAKIPSHGVAVKVVVYLITAVGLVNIFNIGNEGYDPNLGKMLSVIQKLHDDLEEVKAEIESERIMTMLSIKFNEAEQLIHSIFKPENAQFVTPLEMLYPEITLGEDIPKRYWHMEECQLENFDIPRKGKLIIKINGIKTDKNYTLLRADPFQIGSIETNNHTTGDFCISKYSGPEYMVYEERTECSTEIIFNPIDELQTPFIFHSKTCKKAIKQTPSHWKRVRCTEKALITPEEIVQTFKIENRWNTLSHLETVIEMEDKIVKSITMTYVRYYVILTTAISTSIALTAAIAYICYQRKKSVKYRRKRREMINSSLRRDKLQISELFIRKSARHGAKQDSSRMIIDEPSNGIDAIEMDEEPSTSEHLMEIDDEAYRISEESDGDNNENIEIPDFFLNPKNLKDYEEEVGGNKSENEALFMNSLMASELKTFYYDFLLDINSMRYQENINMQSIIKLVPMIIKHCLDVLPNDIKDYSSYHNYSTKLPAILIN</sequence>
<reference evidence="2 3" key="2">
    <citation type="journal article" date="2022" name="Mol. Biol. Evol.">
        <title>Comparative Genomics Reveals Insights into the Divergent Evolution of Astigmatic Mites and Household Pest Adaptations.</title>
        <authorList>
            <person name="Xiong Q."/>
            <person name="Wan A.T."/>
            <person name="Liu X."/>
            <person name="Fung C.S."/>
            <person name="Xiao X."/>
            <person name="Malainual N."/>
            <person name="Hou J."/>
            <person name="Wang L."/>
            <person name="Wang M."/>
            <person name="Yang K.Y."/>
            <person name="Cui Y."/>
            <person name="Leung E.L."/>
            <person name="Nong W."/>
            <person name="Shin S.K."/>
            <person name="Au S.W."/>
            <person name="Jeong K.Y."/>
            <person name="Chew F.T."/>
            <person name="Hui J.H."/>
            <person name="Leung T.F."/>
            <person name="Tungtrongchitr A."/>
            <person name="Zhong N."/>
            <person name="Liu Z."/>
            <person name="Tsui S.K."/>
        </authorList>
    </citation>
    <scope>NUCLEOTIDE SEQUENCE [LARGE SCALE GENOMIC DNA]</scope>
    <source>
        <strain evidence="2">Derp</strain>
    </source>
</reference>
<evidence type="ECO:0000256" key="1">
    <source>
        <dbReference type="SAM" id="Phobius"/>
    </source>
</evidence>
<feature type="transmembrane region" description="Helical" evidence="1">
    <location>
        <begin position="333"/>
        <end position="356"/>
    </location>
</feature>
<dbReference type="EMBL" id="NJHN03000129">
    <property type="protein sequence ID" value="KAH9412622.1"/>
    <property type="molecule type" value="Genomic_DNA"/>
</dbReference>
<evidence type="ECO:0000313" key="2">
    <source>
        <dbReference type="EMBL" id="KAH9412622.1"/>
    </source>
</evidence>
<proteinExistence type="predicted"/>
<accession>A0ABQ8IQW7</accession>
<protein>
    <submittedName>
        <fullName evidence="2">Uncharacterized protein</fullName>
    </submittedName>
</protein>
<reference evidence="2 3" key="1">
    <citation type="journal article" date="2018" name="J. Allergy Clin. Immunol.">
        <title>High-quality assembly of Dermatophagoides pteronyssinus genome and transcriptome reveals a wide range of novel allergens.</title>
        <authorList>
            <person name="Liu X.Y."/>
            <person name="Yang K.Y."/>
            <person name="Wang M.Q."/>
            <person name="Kwok J.S."/>
            <person name="Zeng X."/>
            <person name="Yang Z."/>
            <person name="Xiao X.J."/>
            <person name="Lau C.P."/>
            <person name="Li Y."/>
            <person name="Huang Z.M."/>
            <person name="Ba J.G."/>
            <person name="Yim A.K."/>
            <person name="Ouyang C.Y."/>
            <person name="Ngai S.M."/>
            <person name="Chan T.F."/>
            <person name="Leung E.L."/>
            <person name="Liu L."/>
            <person name="Liu Z.G."/>
            <person name="Tsui S.K."/>
        </authorList>
    </citation>
    <scope>NUCLEOTIDE SEQUENCE [LARGE SCALE GENOMIC DNA]</scope>
    <source>
        <strain evidence="2">Derp</strain>
    </source>
</reference>
<name>A0ABQ8IQW7_DERPT</name>
<keyword evidence="1" id="KW-1133">Transmembrane helix</keyword>